<dbReference type="InterPro" id="IPR000748">
    <property type="entry name" value="PsdUridine_synth_RsuA/RluB/E/F"/>
</dbReference>
<dbReference type="Pfam" id="PF00849">
    <property type="entry name" value="PseudoU_synth_2"/>
    <property type="match status" value="1"/>
</dbReference>
<dbReference type="PROSITE" id="PS50889">
    <property type="entry name" value="S4"/>
    <property type="match status" value="1"/>
</dbReference>
<dbReference type="EC" id="5.4.99.-" evidence="4"/>
<dbReference type="SUPFAM" id="SSF55174">
    <property type="entry name" value="Alpha-L RNA-binding motif"/>
    <property type="match status" value="1"/>
</dbReference>
<gene>
    <name evidence="6" type="ORF">COV33_01950</name>
</gene>
<dbReference type="InterPro" id="IPR006145">
    <property type="entry name" value="PsdUridine_synth_RsuA/RluA"/>
</dbReference>
<dbReference type="GO" id="GO:0003723">
    <property type="term" value="F:RNA binding"/>
    <property type="evidence" value="ECO:0007669"/>
    <property type="project" value="UniProtKB-KW"/>
</dbReference>
<dbReference type="Gene3D" id="3.10.290.10">
    <property type="entry name" value="RNA-binding S4 domain"/>
    <property type="match status" value="1"/>
</dbReference>
<comment type="caution">
    <text evidence="6">The sequence shown here is derived from an EMBL/GenBank/DDBJ whole genome shotgun (WGS) entry which is preliminary data.</text>
</comment>
<dbReference type="InterPro" id="IPR020094">
    <property type="entry name" value="TruA/RsuA/RluB/E/F_N"/>
</dbReference>
<feature type="domain" description="RNA-binding S4" evidence="5">
    <location>
        <begin position="8"/>
        <end position="70"/>
    </location>
</feature>
<comment type="similarity">
    <text evidence="1 4">Belongs to the pseudouridine synthase RsuA family.</text>
</comment>
<dbReference type="SMART" id="SM00363">
    <property type="entry name" value="S4"/>
    <property type="match status" value="1"/>
</dbReference>
<dbReference type="InterPro" id="IPR002942">
    <property type="entry name" value="S4_RNA-bd"/>
</dbReference>
<dbReference type="AlphaFoldDB" id="A0A2H0R0K9"/>
<dbReference type="InterPro" id="IPR050343">
    <property type="entry name" value="RsuA_PseudoU_synthase"/>
</dbReference>
<dbReference type="PANTHER" id="PTHR47683:SF2">
    <property type="entry name" value="RNA-BINDING S4 DOMAIN-CONTAINING PROTEIN"/>
    <property type="match status" value="1"/>
</dbReference>
<dbReference type="SUPFAM" id="SSF55120">
    <property type="entry name" value="Pseudouridine synthase"/>
    <property type="match status" value="1"/>
</dbReference>
<dbReference type="Pfam" id="PF01479">
    <property type="entry name" value="S4"/>
    <property type="match status" value="1"/>
</dbReference>
<evidence type="ECO:0000256" key="1">
    <source>
        <dbReference type="ARBA" id="ARBA00008348"/>
    </source>
</evidence>
<evidence type="ECO:0000313" key="6">
    <source>
        <dbReference type="EMBL" id="PIR40037.1"/>
    </source>
</evidence>
<dbReference type="CDD" id="cd00165">
    <property type="entry name" value="S4"/>
    <property type="match status" value="1"/>
</dbReference>
<protein>
    <recommendedName>
        <fullName evidence="4">Pseudouridine synthase</fullName>
        <ecNumber evidence="4">5.4.99.-</ecNumber>
    </recommendedName>
</protein>
<dbReference type="GO" id="GO:0000455">
    <property type="term" value="P:enzyme-directed rRNA pseudouridine synthesis"/>
    <property type="evidence" value="ECO:0007669"/>
    <property type="project" value="UniProtKB-ARBA"/>
</dbReference>
<keyword evidence="3" id="KW-0694">RNA-binding</keyword>
<evidence type="ECO:0000256" key="4">
    <source>
        <dbReference type="RuleBase" id="RU003887"/>
    </source>
</evidence>
<dbReference type="PANTHER" id="PTHR47683">
    <property type="entry name" value="PSEUDOURIDINE SYNTHASE FAMILY PROTEIN-RELATED"/>
    <property type="match status" value="1"/>
</dbReference>
<sequence>MEKQIYPMRINKYLALNKHSTRRGADELISQKKVFINNKLAVLGDKVKETDKVEVRFRGKQKPYIYFAYNKPKGIITHSANENEKEIKHEVAIKDIFPIGRLDKESGGLMILTNDGRITERLLGPKHLHEKEYLVKTKEKLRNNFKEKAEAGVKIEKEKTGKCKIEIINDRLFKIILTEGKKHQIRRMCVALFQEVADLKRIRIMNIRLDKLKSGEYRKIEGEELQIFLKQLDLV</sequence>
<evidence type="ECO:0000313" key="7">
    <source>
        <dbReference type="Proteomes" id="UP000230828"/>
    </source>
</evidence>
<dbReference type="Gene3D" id="3.30.70.1560">
    <property type="entry name" value="Alpha-L RNA-binding motif"/>
    <property type="match status" value="1"/>
</dbReference>
<dbReference type="Gene3D" id="3.30.70.580">
    <property type="entry name" value="Pseudouridine synthase I, catalytic domain, N-terminal subdomain"/>
    <property type="match status" value="1"/>
</dbReference>
<name>A0A2H0R0K9_9BACT</name>
<dbReference type="InterPro" id="IPR018496">
    <property type="entry name" value="PsdUridine_synth_RsuA/RluB_CS"/>
</dbReference>
<organism evidence="6 7">
    <name type="scientific">Candidatus Zambryskibacteria bacterium CG10_big_fil_rev_8_21_14_0_10_34_34</name>
    <dbReference type="NCBI Taxonomy" id="1975114"/>
    <lineage>
        <taxon>Bacteria</taxon>
        <taxon>Candidatus Zambryskiibacteriota</taxon>
    </lineage>
</organism>
<evidence type="ECO:0000256" key="3">
    <source>
        <dbReference type="PROSITE-ProRule" id="PRU00182"/>
    </source>
</evidence>
<evidence type="ECO:0000256" key="2">
    <source>
        <dbReference type="ARBA" id="ARBA00023235"/>
    </source>
</evidence>
<keyword evidence="2 4" id="KW-0413">Isomerase</keyword>
<evidence type="ECO:0000259" key="5">
    <source>
        <dbReference type="SMART" id="SM00363"/>
    </source>
</evidence>
<dbReference type="InterPro" id="IPR042092">
    <property type="entry name" value="PsdUridine_s_RsuA/RluB/E/F_cat"/>
</dbReference>
<dbReference type="EMBL" id="PCXM01000032">
    <property type="protein sequence ID" value="PIR40037.1"/>
    <property type="molecule type" value="Genomic_DNA"/>
</dbReference>
<dbReference type="PROSITE" id="PS01149">
    <property type="entry name" value="PSI_RSU"/>
    <property type="match status" value="1"/>
</dbReference>
<dbReference type="InterPro" id="IPR020103">
    <property type="entry name" value="PsdUridine_synth_cat_dom_sf"/>
</dbReference>
<proteinExistence type="inferred from homology"/>
<dbReference type="NCBIfam" id="TIGR00093">
    <property type="entry name" value="pseudouridine synthase"/>
    <property type="match status" value="1"/>
</dbReference>
<accession>A0A2H0R0K9</accession>
<dbReference type="GO" id="GO:0120159">
    <property type="term" value="F:rRNA pseudouridine synthase activity"/>
    <property type="evidence" value="ECO:0007669"/>
    <property type="project" value="UniProtKB-ARBA"/>
</dbReference>
<dbReference type="Proteomes" id="UP000230828">
    <property type="component" value="Unassembled WGS sequence"/>
</dbReference>
<reference evidence="6 7" key="1">
    <citation type="submission" date="2017-09" db="EMBL/GenBank/DDBJ databases">
        <title>Depth-based differentiation of microbial function through sediment-hosted aquifers and enrichment of novel symbionts in the deep terrestrial subsurface.</title>
        <authorList>
            <person name="Probst A.J."/>
            <person name="Ladd B."/>
            <person name="Jarett J.K."/>
            <person name="Geller-Mcgrath D.E."/>
            <person name="Sieber C.M."/>
            <person name="Emerson J.B."/>
            <person name="Anantharaman K."/>
            <person name="Thomas B.C."/>
            <person name="Malmstrom R."/>
            <person name="Stieglmeier M."/>
            <person name="Klingl A."/>
            <person name="Woyke T."/>
            <person name="Ryan C.M."/>
            <person name="Banfield J.F."/>
        </authorList>
    </citation>
    <scope>NUCLEOTIDE SEQUENCE [LARGE SCALE GENOMIC DNA]</scope>
    <source>
        <strain evidence="6">CG10_big_fil_rev_8_21_14_0_10_34_34</strain>
    </source>
</reference>
<dbReference type="InterPro" id="IPR036986">
    <property type="entry name" value="S4_RNA-bd_sf"/>
</dbReference>